<name>W2S7M2_CYPE1</name>
<feature type="domain" description="FAD-binding" evidence="6">
    <location>
        <begin position="7"/>
        <end position="330"/>
    </location>
</feature>
<keyword evidence="2" id="KW-0285">Flavoprotein</keyword>
<protein>
    <recommendedName>
        <fullName evidence="6">FAD-binding domain-containing protein</fullName>
    </recommendedName>
</protein>
<dbReference type="Pfam" id="PF01494">
    <property type="entry name" value="FAD_binding_3"/>
    <property type="match status" value="1"/>
</dbReference>
<dbReference type="eggNOG" id="KOG2614">
    <property type="taxonomic scope" value="Eukaryota"/>
</dbReference>
<evidence type="ECO:0000259" key="6">
    <source>
        <dbReference type="Pfam" id="PF01494"/>
    </source>
</evidence>
<dbReference type="Gene3D" id="3.50.50.60">
    <property type="entry name" value="FAD/NAD(P)-binding domain"/>
    <property type="match status" value="1"/>
</dbReference>
<dbReference type="SUPFAM" id="SSF51905">
    <property type="entry name" value="FAD/NAD(P)-binding domain"/>
    <property type="match status" value="1"/>
</dbReference>
<dbReference type="PRINTS" id="PR00420">
    <property type="entry name" value="RNGMNOXGNASE"/>
</dbReference>
<dbReference type="AlphaFoldDB" id="W2S7M2"/>
<dbReference type="RefSeq" id="XP_008713921.1">
    <property type="nucleotide sequence ID" value="XM_008715699.1"/>
</dbReference>
<reference evidence="7 8" key="1">
    <citation type="submission" date="2013-03" db="EMBL/GenBank/DDBJ databases">
        <title>The Genome Sequence of Phialophora europaea CBS 101466.</title>
        <authorList>
            <consortium name="The Broad Institute Genomics Platform"/>
            <person name="Cuomo C."/>
            <person name="de Hoog S."/>
            <person name="Gorbushina A."/>
            <person name="Walker B."/>
            <person name="Young S.K."/>
            <person name="Zeng Q."/>
            <person name="Gargeya S."/>
            <person name="Fitzgerald M."/>
            <person name="Haas B."/>
            <person name="Abouelleil A."/>
            <person name="Allen A.W."/>
            <person name="Alvarado L."/>
            <person name="Arachchi H.M."/>
            <person name="Berlin A.M."/>
            <person name="Chapman S.B."/>
            <person name="Gainer-Dewar J."/>
            <person name="Goldberg J."/>
            <person name="Griggs A."/>
            <person name="Gujja S."/>
            <person name="Hansen M."/>
            <person name="Howarth C."/>
            <person name="Imamovic A."/>
            <person name="Ireland A."/>
            <person name="Larimer J."/>
            <person name="McCowan C."/>
            <person name="Murphy C."/>
            <person name="Pearson M."/>
            <person name="Poon T.W."/>
            <person name="Priest M."/>
            <person name="Roberts A."/>
            <person name="Saif S."/>
            <person name="Shea T."/>
            <person name="Sisk P."/>
            <person name="Sykes S."/>
            <person name="Wortman J."/>
            <person name="Nusbaum C."/>
            <person name="Birren B."/>
        </authorList>
    </citation>
    <scope>NUCLEOTIDE SEQUENCE [LARGE SCALE GENOMIC DNA]</scope>
    <source>
        <strain evidence="7 8">CBS 101466</strain>
    </source>
</reference>
<dbReference type="InterPro" id="IPR050493">
    <property type="entry name" value="FAD-dep_Monooxygenase_BioMet"/>
</dbReference>
<accession>W2S7M2</accession>
<dbReference type="GO" id="GO:0071949">
    <property type="term" value="F:FAD binding"/>
    <property type="evidence" value="ECO:0007669"/>
    <property type="project" value="InterPro"/>
</dbReference>
<evidence type="ECO:0000313" key="8">
    <source>
        <dbReference type="Proteomes" id="UP000030752"/>
    </source>
</evidence>
<organism evidence="7 8">
    <name type="scientific">Cyphellophora europaea (strain CBS 101466)</name>
    <name type="common">Phialophora europaea</name>
    <dbReference type="NCBI Taxonomy" id="1220924"/>
    <lineage>
        <taxon>Eukaryota</taxon>
        <taxon>Fungi</taxon>
        <taxon>Dikarya</taxon>
        <taxon>Ascomycota</taxon>
        <taxon>Pezizomycotina</taxon>
        <taxon>Eurotiomycetes</taxon>
        <taxon>Chaetothyriomycetidae</taxon>
        <taxon>Chaetothyriales</taxon>
        <taxon>Cyphellophoraceae</taxon>
        <taxon>Cyphellophora</taxon>
    </lineage>
</organism>
<evidence type="ECO:0000256" key="5">
    <source>
        <dbReference type="ARBA" id="ARBA00023033"/>
    </source>
</evidence>
<evidence type="ECO:0000256" key="4">
    <source>
        <dbReference type="ARBA" id="ARBA00023002"/>
    </source>
</evidence>
<dbReference type="Proteomes" id="UP000030752">
    <property type="component" value="Unassembled WGS sequence"/>
</dbReference>
<dbReference type="GO" id="GO:0004497">
    <property type="term" value="F:monooxygenase activity"/>
    <property type="evidence" value="ECO:0007669"/>
    <property type="project" value="UniProtKB-KW"/>
</dbReference>
<evidence type="ECO:0000256" key="1">
    <source>
        <dbReference type="ARBA" id="ARBA00007992"/>
    </source>
</evidence>
<dbReference type="OrthoDB" id="16820at2759"/>
<dbReference type="PANTHER" id="PTHR13789">
    <property type="entry name" value="MONOOXYGENASE"/>
    <property type="match status" value="1"/>
</dbReference>
<comment type="similarity">
    <text evidence="1">Belongs to the paxM FAD-dependent monooxygenase family.</text>
</comment>
<dbReference type="VEuPathDB" id="FungiDB:HMPREF1541_11030"/>
<dbReference type="PANTHER" id="PTHR13789:SF309">
    <property type="entry name" value="PUTATIVE (AFU_ORTHOLOGUE AFUA_6G14510)-RELATED"/>
    <property type="match status" value="1"/>
</dbReference>
<dbReference type="InParanoid" id="W2S7M2"/>
<keyword evidence="8" id="KW-1185">Reference proteome</keyword>
<keyword evidence="3" id="KW-0274">FAD</keyword>
<dbReference type="STRING" id="1220924.W2S7M2"/>
<evidence type="ECO:0000313" key="7">
    <source>
        <dbReference type="EMBL" id="ETN43899.1"/>
    </source>
</evidence>
<keyword evidence="4" id="KW-0560">Oxidoreductase</keyword>
<dbReference type="HOGENOM" id="CLU_009665_19_5_1"/>
<keyword evidence="5" id="KW-0503">Monooxygenase</keyword>
<dbReference type="GeneID" id="19978369"/>
<gene>
    <name evidence="7" type="ORF">HMPREF1541_11030</name>
</gene>
<evidence type="ECO:0000256" key="3">
    <source>
        <dbReference type="ARBA" id="ARBA00022827"/>
    </source>
</evidence>
<proteinExistence type="inferred from homology"/>
<sequence>MSSHGYHVLILGGGVAGLTTAMALIKCAPPHLLPKVDIFEIRDEPGTVGGAINLTPNALRLLDYLGVYQIIKDRQYGITVDAVEVFSVYSHQKLAESSFRGPNNQGIGSPPYKAIRITRASLMHALIAALSDHPNITLHLGHRAASITETSTSVTVSFNAHPPHTGDILLGCDGVHSFTRNHHVDPTRRQLYTGVANAFGFAPLSASDRAAAHFETSALNFSRHGLLLTSYHEPTRTSGYVGAILATPDVGSREGWRARSIDRDAVRRDVMGRFGSEAGCVLPSVRTFIEKAADWFLWPVYMVPEGGTGKWATGRTMLLGDAAHAMPPQGESTGIVLEDTVLLARCLLANQLLHDSGSSDSGSSDSGGSTGKDDSVTVIKEAFDAYENLRRGRITAACKESMAVVHSVAATGKWGFWLKTSIAIPIFLRLGQAKRIRHFEEDVTTCALGFGEQMEQNRLVVVPTAGVKGVVSSVLARMGDAWRRGGLWRLLWMLVSGRHHWLR</sequence>
<dbReference type="EMBL" id="KB822717">
    <property type="protein sequence ID" value="ETN43899.1"/>
    <property type="molecule type" value="Genomic_DNA"/>
</dbReference>
<dbReference type="InterPro" id="IPR002938">
    <property type="entry name" value="FAD-bd"/>
</dbReference>
<evidence type="ECO:0000256" key="2">
    <source>
        <dbReference type="ARBA" id="ARBA00022630"/>
    </source>
</evidence>
<dbReference type="InterPro" id="IPR036188">
    <property type="entry name" value="FAD/NAD-bd_sf"/>
</dbReference>